<dbReference type="Pfam" id="PF01455">
    <property type="entry name" value="HupF_HypC"/>
    <property type="match status" value="1"/>
</dbReference>
<dbReference type="Gene3D" id="2.30.30.140">
    <property type="match status" value="1"/>
</dbReference>
<comment type="caution">
    <text evidence="2">The sequence shown here is derived from an EMBL/GenBank/DDBJ whole genome shotgun (WGS) entry which is preliminary data.</text>
</comment>
<dbReference type="AlphaFoldDB" id="A0A1F5ZJX2"/>
<evidence type="ECO:0000256" key="1">
    <source>
        <dbReference type="ARBA" id="ARBA00006018"/>
    </source>
</evidence>
<dbReference type="Proteomes" id="UP000176923">
    <property type="component" value="Unassembled WGS sequence"/>
</dbReference>
<evidence type="ECO:0008006" key="4">
    <source>
        <dbReference type="Google" id="ProtNLM"/>
    </source>
</evidence>
<accession>A0A1F5ZJX2</accession>
<evidence type="ECO:0000313" key="2">
    <source>
        <dbReference type="EMBL" id="OGG12653.1"/>
    </source>
</evidence>
<reference evidence="2 3" key="1">
    <citation type="journal article" date="2016" name="Nat. Commun.">
        <title>Thousands of microbial genomes shed light on interconnected biogeochemical processes in an aquifer system.</title>
        <authorList>
            <person name="Anantharaman K."/>
            <person name="Brown C.T."/>
            <person name="Hug L.A."/>
            <person name="Sharon I."/>
            <person name="Castelle C.J."/>
            <person name="Probst A.J."/>
            <person name="Thomas B.C."/>
            <person name="Singh A."/>
            <person name="Wilkins M.J."/>
            <person name="Karaoz U."/>
            <person name="Brodie E.L."/>
            <person name="Williams K.H."/>
            <person name="Hubbard S.S."/>
            <person name="Banfield J.F."/>
        </authorList>
    </citation>
    <scope>NUCLEOTIDE SEQUENCE [LARGE SCALE GENOMIC DNA]</scope>
</reference>
<dbReference type="STRING" id="1798382.A3D77_04010"/>
<gene>
    <name evidence="2" type="ORF">A3D77_04010</name>
</gene>
<proteinExistence type="inferred from homology"/>
<dbReference type="InterPro" id="IPR001109">
    <property type="entry name" value="Hydrogenase_HupF/HypC"/>
</dbReference>
<comment type="similarity">
    <text evidence="1">Belongs to the HupF/HypC family.</text>
</comment>
<dbReference type="EMBL" id="MFJL01000043">
    <property type="protein sequence ID" value="OGG12653.1"/>
    <property type="molecule type" value="Genomic_DNA"/>
</dbReference>
<evidence type="ECO:0000313" key="3">
    <source>
        <dbReference type="Proteomes" id="UP000176923"/>
    </source>
</evidence>
<organism evidence="2 3">
    <name type="scientific">Candidatus Gottesmanbacteria bacterium RIFCSPHIGHO2_02_FULL_39_11</name>
    <dbReference type="NCBI Taxonomy" id="1798382"/>
    <lineage>
        <taxon>Bacteria</taxon>
        <taxon>Candidatus Gottesmaniibacteriota</taxon>
    </lineage>
</organism>
<dbReference type="SUPFAM" id="SSF159127">
    <property type="entry name" value="HupF/HypC-like"/>
    <property type="match status" value="1"/>
</dbReference>
<name>A0A1F5ZJX2_9BACT</name>
<protein>
    <recommendedName>
        <fullName evidence="4">Hydrogenase assembly protein HypC</fullName>
    </recommendedName>
</protein>
<sequence>MCFSIPAKIIAINGSSALIEGGKSVKIGKDLKVKKGEYLRVVGSVAVEKLSKTEGLKIRKLLKSLNN</sequence>